<comment type="similarity">
    <text evidence="4">Belongs to the class I-like SAM-binding methyltransferase superfamily. RNA M5U methyltransferase family.</text>
</comment>
<dbReference type="CDD" id="cd02440">
    <property type="entry name" value="AdoMet_MTases"/>
    <property type="match status" value="1"/>
</dbReference>
<dbReference type="Gene3D" id="2.40.50.140">
    <property type="entry name" value="Nucleic acid-binding proteins"/>
    <property type="match status" value="1"/>
</dbReference>
<dbReference type="GO" id="GO:0070475">
    <property type="term" value="P:rRNA base methylation"/>
    <property type="evidence" value="ECO:0007669"/>
    <property type="project" value="TreeGrafter"/>
</dbReference>
<dbReference type="PANTHER" id="PTHR11061:SF30">
    <property type="entry name" value="TRNA (URACIL(54)-C(5))-METHYLTRANSFERASE"/>
    <property type="match status" value="1"/>
</dbReference>
<dbReference type="FunFam" id="3.40.50.150:FF:000009">
    <property type="entry name" value="23S rRNA (Uracil(1939)-C(5))-methyltransferase RlmD"/>
    <property type="match status" value="1"/>
</dbReference>
<reference evidence="8 10" key="3">
    <citation type="submission" date="2020-11" db="EMBL/GenBank/DDBJ databases">
        <title>Closed and high quality bacterial genomes of the OMM12 community.</title>
        <authorList>
            <person name="Marbouty M."/>
            <person name="Lamy-Besnier Q."/>
            <person name="Debarbieux L."/>
            <person name="Koszul R."/>
        </authorList>
    </citation>
    <scope>NUCLEOTIDE SEQUENCE [LARGE SCALE GENOMIC DNA]</scope>
    <source>
        <strain evidence="8 10">KB18</strain>
    </source>
</reference>
<evidence type="ECO:0000313" key="7">
    <source>
        <dbReference type="EMBL" id="ASB42468.1"/>
    </source>
</evidence>
<feature type="active site" evidence="5">
    <location>
        <position position="410"/>
    </location>
</feature>
<evidence type="ECO:0000256" key="5">
    <source>
        <dbReference type="PROSITE-ProRule" id="PRU10015"/>
    </source>
</evidence>
<dbReference type="Proteomes" id="UP000196710">
    <property type="component" value="Chromosome"/>
</dbReference>
<dbReference type="Gene3D" id="2.40.50.1070">
    <property type="match status" value="1"/>
</dbReference>
<proteinExistence type="inferred from homology"/>
<dbReference type="InterPro" id="IPR010280">
    <property type="entry name" value="U5_MeTrfase_fam"/>
</dbReference>
<feature type="binding site" evidence="4">
    <location>
        <position position="335"/>
    </location>
    <ligand>
        <name>S-adenosyl-L-methionine</name>
        <dbReference type="ChEBI" id="CHEBI:59789"/>
    </ligand>
</feature>
<dbReference type="AlphaFoldDB" id="A0A1Z2XVJ3"/>
<feature type="active site" description="Nucleophile" evidence="4">
    <location>
        <position position="410"/>
    </location>
</feature>
<evidence type="ECO:0000256" key="4">
    <source>
        <dbReference type="PROSITE-ProRule" id="PRU01024"/>
    </source>
</evidence>
<dbReference type="Proteomes" id="UP000596035">
    <property type="component" value="Chromosome"/>
</dbReference>
<name>A0A1Z2XVJ3_9FIRM</name>
<dbReference type="PROSITE" id="PS51687">
    <property type="entry name" value="SAM_MT_RNA_M5U"/>
    <property type="match status" value="1"/>
</dbReference>
<dbReference type="EMBL" id="CP065321">
    <property type="protein sequence ID" value="QQR31759.1"/>
    <property type="molecule type" value="Genomic_DNA"/>
</dbReference>
<gene>
    <name evidence="8" type="primary">rlmD</name>
    <name evidence="7" type="ORF">ADH66_18540</name>
    <name evidence="8" type="ORF">I5Q82_08955</name>
</gene>
<dbReference type="Pfam" id="PF01938">
    <property type="entry name" value="TRAM"/>
    <property type="match status" value="1"/>
</dbReference>
<keyword evidence="9" id="KW-1185">Reference proteome</keyword>
<keyword evidence="2 4" id="KW-0808">Transferase</keyword>
<dbReference type="Pfam" id="PF05958">
    <property type="entry name" value="tRNA_U5-meth_tr"/>
    <property type="match status" value="1"/>
</dbReference>
<evidence type="ECO:0000313" key="10">
    <source>
        <dbReference type="Proteomes" id="UP000596035"/>
    </source>
</evidence>
<dbReference type="PANTHER" id="PTHR11061">
    <property type="entry name" value="RNA M5U METHYLTRANSFERASE"/>
    <property type="match status" value="1"/>
</dbReference>
<feature type="binding site" evidence="4">
    <location>
        <position position="285"/>
    </location>
    <ligand>
        <name>S-adenosyl-L-methionine</name>
        <dbReference type="ChEBI" id="CHEBI:59789"/>
    </ligand>
</feature>
<evidence type="ECO:0000313" key="8">
    <source>
        <dbReference type="EMBL" id="QQR31759.1"/>
    </source>
</evidence>
<dbReference type="InterPro" id="IPR002792">
    <property type="entry name" value="TRAM_dom"/>
</dbReference>
<feature type="binding site" evidence="4">
    <location>
        <position position="383"/>
    </location>
    <ligand>
        <name>S-adenosyl-L-methionine</name>
        <dbReference type="ChEBI" id="CHEBI:59789"/>
    </ligand>
</feature>
<dbReference type="InterPro" id="IPR029063">
    <property type="entry name" value="SAM-dependent_MTases_sf"/>
</dbReference>
<dbReference type="PROSITE" id="PS50926">
    <property type="entry name" value="TRAM"/>
    <property type="match status" value="1"/>
</dbReference>
<dbReference type="FunFam" id="2.40.50.1070:FF:000003">
    <property type="entry name" value="23S rRNA (Uracil-5-)-methyltransferase RumA"/>
    <property type="match status" value="1"/>
</dbReference>
<dbReference type="SUPFAM" id="SSF50249">
    <property type="entry name" value="Nucleic acid-binding proteins"/>
    <property type="match status" value="1"/>
</dbReference>
<dbReference type="SUPFAM" id="SSF53335">
    <property type="entry name" value="S-adenosyl-L-methionine-dependent methyltransferases"/>
    <property type="match status" value="1"/>
</dbReference>
<organism evidence="8 10">
    <name type="scientific">Acutalibacter muris</name>
    <dbReference type="NCBI Taxonomy" id="1796620"/>
    <lineage>
        <taxon>Bacteria</taxon>
        <taxon>Bacillati</taxon>
        <taxon>Bacillota</taxon>
        <taxon>Clostridia</taxon>
        <taxon>Eubacteriales</taxon>
        <taxon>Acutalibacteraceae</taxon>
        <taxon>Acutalibacter</taxon>
    </lineage>
</organism>
<dbReference type="GO" id="GO:0070041">
    <property type="term" value="F:rRNA (uridine-C5-)-methyltransferase activity"/>
    <property type="evidence" value="ECO:0007669"/>
    <property type="project" value="TreeGrafter"/>
</dbReference>
<feature type="domain" description="TRAM" evidence="6">
    <location>
        <begin position="2"/>
        <end position="60"/>
    </location>
</feature>
<keyword evidence="3 4" id="KW-0949">S-adenosyl-L-methionine</keyword>
<dbReference type="NCBIfam" id="TIGR00479">
    <property type="entry name" value="rumA"/>
    <property type="match status" value="1"/>
</dbReference>
<dbReference type="EMBL" id="CP021422">
    <property type="protein sequence ID" value="ASB42468.1"/>
    <property type="molecule type" value="Genomic_DNA"/>
</dbReference>
<evidence type="ECO:0000259" key="6">
    <source>
        <dbReference type="PROSITE" id="PS50926"/>
    </source>
</evidence>
<accession>A0A1Z2XVJ3</accession>
<dbReference type="KEGG" id="amur:ADH66_18540"/>
<reference evidence="7" key="1">
    <citation type="journal article" date="2017" name="Genome Announc.">
        <title>High-Quality Whole-Genome Sequences of the Oligo-Mouse-Microbiota Bacterial Community.</title>
        <authorList>
            <person name="Garzetti D."/>
            <person name="Brugiroux S."/>
            <person name="Bunk B."/>
            <person name="Pukall R."/>
            <person name="McCoy K.D."/>
            <person name="Macpherson A.J."/>
            <person name="Stecher B."/>
        </authorList>
    </citation>
    <scope>NUCLEOTIDE SEQUENCE</scope>
    <source>
        <strain evidence="7">KB18</strain>
    </source>
</reference>
<dbReference type="InterPro" id="IPR012340">
    <property type="entry name" value="NA-bd_OB-fold"/>
</dbReference>
<evidence type="ECO:0000256" key="1">
    <source>
        <dbReference type="ARBA" id="ARBA00022603"/>
    </source>
</evidence>
<evidence type="ECO:0000313" key="9">
    <source>
        <dbReference type="Proteomes" id="UP000196710"/>
    </source>
</evidence>
<reference evidence="9" key="2">
    <citation type="submission" date="2017-05" db="EMBL/GenBank/DDBJ databases">
        <title>Improved OligoMM genomes.</title>
        <authorList>
            <person name="Garzetti D."/>
        </authorList>
    </citation>
    <scope>NUCLEOTIDE SEQUENCE [LARGE SCALE GENOMIC DNA]</scope>
    <source>
        <strain evidence="9">KB18</strain>
    </source>
</reference>
<dbReference type="EC" id="2.1.1.190" evidence="8"/>
<dbReference type="PROSITE" id="PS01230">
    <property type="entry name" value="TRMA_1"/>
    <property type="match status" value="1"/>
</dbReference>
<dbReference type="InterPro" id="IPR030390">
    <property type="entry name" value="MeTrfase_TrmA_AS"/>
</dbReference>
<dbReference type="Gene3D" id="3.40.50.150">
    <property type="entry name" value="Vaccinia Virus protein VP39"/>
    <property type="match status" value="1"/>
</dbReference>
<dbReference type="RefSeq" id="WP_066537733.1">
    <property type="nucleotide sequence ID" value="NZ_CP065321.1"/>
</dbReference>
<evidence type="ECO:0000256" key="3">
    <source>
        <dbReference type="ARBA" id="ARBA00022691"/>
    </source>
</evidence>
<sequence length="455" mass="49900">MALSKNEYIEMDFTGMTAEGAAVGRYEGEAVFVPMGAPGDRALVKIVKAAKTHAFGRLEKLLKPSPCRVEPDCPVYRLCGGCCFRHITYQAELEIKEQKVRDALERIGGIKEPPLGPIIGAKDRDGYRNKALLPIGQAPDGGIELGFYAKNSHRIVPCESCKLQPEEFSRAMEAFRQWAKEYGDPVYDEVSHSGRMRRLFLRKAGATGEVMACVVVNGNGLHHEPELVDAMRGAVPGLKSLVINSNRERTNVALGGRCRTVWGRDSIRDRLCGLEFEISPLSFYQVNRDQTEKLYRLAAEYAAPEPGDLLLDLYCGTGTIGLSMAKSAGKLIGVEVQPQAVENARENARRNGIDNAEFLCADAAEAARELVRRGTRPQVVLLDPPRKGCGPKLVETVAEMGPQRVVYVSCDPATLARDLRQFAGLGYGRIKGRPVDMFPGTGHVETIVLIQKKTS</sequence>
<evidence type="ECO:0000256" key="2">
    <source>
        <dbReference type="ARBA" id="ARBA00022679"/>
    </source>
</evidence>
<protein>
    <submittedName>
        <fullName evidence="8">23S rRNA (Uracil(1939)-C(5))-methyltransferase RlmD</fullName>
        <ecNumber evidence="8">2.1.1.190</ecNumber>
    </submittedName>
</protein>
<keyword evidence="1 4" id="KW-0489">Methyltransferase</keyword>
<feature type="binding site" evidence="4">
    <location>
        <position position="314"/>
    </location>
    <ligand>
        <name>S-adenosyl-L-methionine</name>
        <dbReference type="ChEBI" id="CHEBI:59789"/>
    </ligand>
</feature>